<evidence type="ECO:0000313" key="5">
    <source>
        <dbReference type="Proteomes" id="UP001274830"/>
    </source>
</evidence>
<evidence type="ECO:0000256" key="1">
    <source>
        <dbReference type="ARBA" id="ARBA00023115"/>
    </source>
</evidence>
<evidence type="ECO:0000313" key="4">
    <source>
        <dbReference type="EMBL" id="KAK3677041.1"/>
    </source>
</evidence>
<gene>
    <name evidence="4" type="ORF">LTR78_003246</name>
</gene>
<dbReference type="AlphaFoldDB" id="A0AAE0WSL8"/>
<feature type="transmembrane region" description="Helical" evidence="3">
    <location>
        <begin position="204"/>
        <end position="225"/>
    </location>
</feature>
<accession>A0AAE0WSL8</accession>
<feature type="transmembrane region" description="Helical" evidence="3">
    <location>
        <begin position="136"/>
        <end position="159"/>
    </location>
</feature>
<comment type="caution">
    <text evidence="4">The sequence shown here is derived from an EMBL/GenBank/DDBJ whole genome shotgun (WGS) entry which is preliminary data.</text>
</comment>
<feature type="region of interest" description="Disordered" evidence="2">
    <location>
        <begin position="1"/>
        <end position="36"/>
    </location>
</feature>
<dbReference type="PANTHER" id="PTHR43317:SF1">
    <property type="entry name" value="THERMOSPERMINE SYNTHASE ACAULIS5"/>
    <property type="match status" value="1"/>
</dbReference>
<feature type="transmembrane region" description="Helical" evidence="3">
    <location>
        <begin position="171"/>
        <end position="192"/>
    </location>
</feature>
<reference evidence="4" key="1">
    <citation type="submission" date="2023-07" db="EMBL/GenBank/DDBJ databases">
        <title>Black Yeasts Isolated from many extreme environments.</title>
        <authorList>
            <person name="Coleine C."/>
            <person name="Stajich J.E."/>
            <person name="Selbmann L."/>
        </authorList>
    </citation>
    <scope>NUCLEOTIDE SEQUENCE</scope>
    <source>
        <strain evidence="4">CCFEE 5485</strain>
    </source>
</reference>
<sequence>MVKGRQTVRLPQQHRKNDEMSKKATVDATKEVGPRDPLSPQNIQSVLLQILPLLTLAALTSPVSQATLSPVYGSIPSSINHTEAITATLLLGFIARHLWREWIGDVSIQPYLTLWAFWVPFAEMFLFKYSDSWGPILGAIITGLIGCHVLLVGTGYAVAQVIEGLELQSTMGVVGGVAIPALVLDFAVFRPLEFGLARLVPMLWMWSGFFTPPKLLYIIAGAYGLASRPKPYWLLSLSIPSILLAFFANPHIDASPRNLELVNEGVAAVNWTVLDRSWSNTGYLSVVENTELNYRALRCDHSLLGGEWLLTSERRENEGWLVSEPIYAVFSMLEAVRLIEVPTPVPDSSANALVIGLGIGTAPKAFITHGINTTIVELDPKVLDFATKYFGLPTNHTSVIRDAVSWVKDQATSTTLNSAQTYDYILHDVFTGGAEPLALFTITFLTSLRSLLTPEGVIAINYAGDLNIPLTSTILTTIQRTFNGQCKIYRDAPPEPESADKKSAEGDFLNMVVFCRNSASGGEITFRKPVKKDFLGSRSKEHYLLPKAEWEISFPSSISKRDDGKGGKALEVFEKGSQGKWRKQQEESALRHWYIMRRVLPAKVWEMW</sequence>
<dbReference type="Proteomes" id="UP001274830">
    <property type="component" value="Unassembled WGS sequence"/>
</dbReference>
<keyword evidence="3" id="KW-0472">Membrane</keyword>
<dbReference type="Pfam" id="PF01564">
    <property type="entry name" value="Spermine_synth"/>
    <property type="match status" value="1"/>
</dbReference>
<organism evidence="4 5">
    <name type="scientific">Recurvomyces mirabilis</name>
    <dbReference type="NCBI Taxonomy" id="574656"/>
    <lineage>
        <taxon>Eukaryota</taxon>
        <taxon>Fungi</taxon>
        <taxon>Dikarya</taxon>
        <taxon>Ascomycota</taxon>
        <taxon>Pezizomycotina</taxon>
        <taxon>Dothideomycetes</taxon>
        <taxon>Dothideomycetidae</taxon>
        <taxon>Mycosphaerellales</taxon>
        <taxon>Teratosphaeriaceae</taxon>
        <taxon>Recurvomyces</taxon>
    </lineage>
</organism>
<feature type="transmembrane region" description="Helical" evidence="3">
    <location>
        <begin position="232"/>
        <end position="252"/>
    </location>
</feature>
<evidence type="ECO:0008006" key="6">
    <source>
        <dbReference type="Google" id="ProtNLM"/>
    </source>
</evidence>
<evidence type="ECO:0000256" key="3">
    <source>
        <dbReference type="SAM" id="Phobius"/>
    </source>
</evidence>
<dbReference type="GO" id="GO:0006596">
    <property type="term" value="P:polyamine biosynthetic process"/>
    <property type="evidence" value="ECO:0007669"/>
    <property type="project" value="UniProtKB-KW"/>
</dbReference>
<dbReference type="InterPro" id="IPR029063">
    <property type="entry name" value="SAM-dependent_MTases_sf"/>
</dbReference>
<feature type="compositionally biased region" description="Basic and acidic residues" evidence="2">
    <location>
        <begin position="15"/>
        <end position="34"/>
    </location>
</feature>
<keyword evidence="1" id="KW-0620">Polyamine biosynthesis</keyword>
<dbReference type="NCBIfam" id="NF037959">
    <property type="entry name" value="MFS_SpdSyn"/>
    <property type="match status" value="1"/>
</dbReference>
<keyword evidence="3" id="KW-1133">Transmembrane helix</keyword>
<keyword evidence="3" id="KW-0812">Transmembrane</keyword>
<name>A0AAE0WSL8_9PEZI</name>
<dbReference type="EMBL" id="JAUTXT010000008">
    <property type="protein sequence ID" value="KAK3677041.1"/>
    <property type="molecule type" value="Genomic_DNA"/>
</dbReference>
<dbReference type="SUPFAM" id="SSF53335">
    <property type="entry name" value="S-adenosyl-L-methionine-dependent methyltransferases"/>
    <property type="match status" value="1"/>
</dbReference>
<protein>
    <recommendedName>
        <fullName evidence="6">Spermine/spermidine synthase</fullName>
    </recommendedName>
</protein>
<dbReference type="Gene3D" id="3.40.50.150">
    <property type="entry name" value="Vaccinia Virus protein VP39"/>
    <property type="match status" value="1"/>
</dbReference>
<evidence type="ECO:0000256" key="2">
    <source>
        <dbReference type="SAM" id="MobiDB-lite"/>
    </source>
</evidence>
<dbReference type="PANTHER" id="PTHR43317">
    <property type="entry name" value="THERMOSPERMINE SYNTHASE ACAULIS5"/>
    <property type="match status" value="1"/>
</dbReference>
<proteinExistence type="predicted"/>
<keyword evidence="5" id="KW-1185">Reference proteome</keyword>